<dbReference type="PRINTS" id="PR00371">
    <property type="entry name" value="FPNCR"/>
</dbReference>
<evidence type="ECO:0000259" key="2">
    <source>
        <dbReference type="PROSITE" id="PS51085"/>
    </source>
</evidence>
<comment type="cofactor">
    <cofactor evidence="1">
        <name>[2Fe-2S] cluster</name>
        <dbReference type="ChEBI" id="CHEBI:190135"/>
    </cofactor>
</comment>
<feature type="domain" description="FAD-binding FR-type" evidence="3">
    <location>
        <begin position="105"/>
        <end position="205"/>
    </location>
</feature>
<accession>A0ABS7ZPQ6</accession>
<evidence type="ECO:0000313" key="4">
    <source>
        <dbReference type="EMBL" id="MCA6063682.1"/>
    </source>
</evidence>
<comment type="caution">
    <text evidence="4">The sequence shown here is derived from an EMBL/GenBank/DDBJ whole genome shotgun (WGS) entry which is preliminary data.</text>
</comment>
<dbReference type="InterPro" id="IPR039261">
    <property type="entry name" value="FNR_nucleotide-bd"/>
</dbReference>
<dbReference type="InterPro" id="IPR036010">
    <property type="entry name" value="2Fe-2S_ferredoxin-like_sf"/>
</dbReference>
<dbReference type="InterPro" id="IPR017938">
    <property type="entry name" value="Riboflavin_synthase-like_b-brl"/>
</dbReference>
<dbReference type="EMBL" id="JAEDAH010000043">
    <property type="protein sequence ID" value="MCA6063682.1"/>
    <property type="molecule type" value="Genomic_DNA"/>
</dbReference>
<protein>
    <submittedName>
        <fullName evidence="4">2Fe-2S iron-sulfur cluster binding domain-containing protein</fullName>
    </submittedName>
</protein>
<dbReference type="Pfam" id="PF00111">
    <property type="entry name" value="Fer2"/>
    <property type="match status" value="1"/>
</dbReference>
<dbReference type="PROSITE" id="PS00197">
    <property type="entry name" value="2FE2S_FER_1"/>
    <property type="match status" value="1"/>
</dbReference>
<name>A0ABS7ZPQ6_9GAMM</name>
<dbReference type="InterPro" id="IPR001433">
    <property type="entry name" value="OxRdtase_FAD/NAD-bd"/>
</dbReference>
<dbReference type="InterPro" id="IPR008333">
    <property type="entry name" value="Cbr1-like_FAD-bd_dom"/>
</dbReference>
<dbReference type="InterPro" id="IPR001041">
    <property type="entry name" value="2Fe-2S_ferredoxin-type"/>
</dbReference>
<evidence type="ECO:0000313" key="5">
    <source>
        <dbReference type="Proteomes" id="UP000714380"/>
    </source>
</evidence>
<dbReference type="InterPro" id="IPR050415">
    <property type="entry name" value="MRET"/>
</dbReference>
<reference evidence="4 5" key="1">
    <citation type="submission" date="2020-12" db="EMBL/GenBank/DDBJ databases">
        <title>Novel Thalassolituus-related marine hydrocarbonoclastic bacteria mediated algae-derived hydrocarbons mineralization in twilight zone of the northern South China Sea.</title>
        <authorList>
            <person name="Dong C."/>
        </authorList>
    </citation>
    <scope>NUCLEOTIDE SEQUENCE [LARGE SCALE GENOMIC DNA]</scope>
    <source>
        <strain evidence="4 5">IMCC1826</strain>
    </source>
</reference>
<dbReference type="Proteomes" id="UP000714380">
    <property type="component" value="Unassembled WGS sequence"/>
</dbReference>
<dbReference type="Gene3D" id="3.40.50.80">
    <property type="entry name" value="Nucleotide-binding domain of ferredoxin-NADP reductase (FNR) module"/>
    <property type="match status" value="1"/>
</dbReference>
<dbReference type="Pfam" id="PF00175">
    <property type="entry name" value="NAD_binding_1"/>
    <property type="match status" value="1"/>
</dbReference>
<dbReference type="InterPro" id="IPR017927">
    <property type="entry name" value="FAD-bd_FR_type"/>
</dbReference>
<dbReference type="SUPFAM" id="SSF52343">
    <property type="entry name" value="Ferredoxin reductase-like, C-terminal NADP-linked domain"/>
    <property type="match status" value="1"/>
</dbReference>
<organism evidence="4 5">
    <name type="scientific">Thalassolituus marinus</name>
    <dbReference type="NCBI Taxonomy" id="671053"/>
    <lineage>
        <taxon>Bacteria</taxon>
        <taxon>Pseudomonadati</taxon>
        <taxon>Pseudomonadota</taxon>
        <taxon>Gammaproteobacteria</taxon>
        <taxon>Oceanospirillales</taxon>
        <taxon>Oceanospirillaceae</taxon>
        <taxon>Thalassolituus</taxon>
    </lineage>
</organism>
<dbReference type="InterPro" id="IPR006058">
    <property type="entry name" value="2Fe2S_fd_BS"/>
</dbReference>
<dbReference type="PANTHER" id="PTHR47354:SF5">
    <property type="entry name" value="PROTEIN RFBI"/>
    <property type="match status" value="1"/>
</dbReference>
<dbReference type="PROSITE" id="PS51384">
    <property type="entry name" value="FAD_FR"/>
    <property type="match status" value="1"/>
</dbReference>
<dbReference type="PRINTS" id="PR00410">
    <property type="entry name" value="PHEHYDRXLASE"/>
</dbReference>
<dbReference type="PROSITE" id="PS51085">
    <property type="entry name" value="2FE2S_FER_2"/>
    <property type="match status" value="1"/>
</dbReference>
<dbReference type="InterPro" id="IPR001709">
    <property type="entry name" value="Flavoprot_Pyr_Nucl_cyt_Rdtase"/>
</dbReference>
<feature type="domain" description="2Fe-2S ferredoxin-type" evidence="2">
    <location>
        <begin position="13"/>
        <end position="101"/>
    </location>
</feature>
<evidence type="ECO:0000259" key="3">
    <source>
        <dbReference type="PROSITE" id="PS51384"/>
    </source>
</evidence>
<dbReference type="SUPFAM" id="SSF63380">
    <property type="entry name" value="Riboflavin synthase domain-like"/>
    <property type="match status" value="1"/>
</dbReference>
<dbReference type="Pfam" id="PF00970">
    <property type="entry name" value="FAD_binding_6"/>
    <property type="match status" value="1"/>
</dbReference>
<dbReference type="CDD" id="cd00207">
    <property type="entry name" value="fer2"/>
    <property type="match status" value="1"/>
</dbReference>
<dbReference type="PANTHER" id="PTHR47354">
    <property type="entry name" value="NADH OXIDOREDUCTASE HCR"/>
    <property type="match status" value="1"/>
</dbReference>
<sequence>MFSLFKKRSAQTFHATINRQPVNVNSGETLLGAALRAHIDFPHSCRVGGCAACKCRLVSGKVKELTDNSYILSDSELDQGMILACQAVPQSDLVIEVDMTAQRQRQTLEGRIVGQETLTHDITRLTVQTNAALPFKAGQYANLELDTLPGVKRSYSFATAPSPDGSLAFFVRKVPGGQFSSAVNDSFLNGQRIRIDGPLGDFYLRPSDSPLLFIAGGSGLAPVMAILEQALAQKVRRPVRLLFGARTQKDVYALKEIEYIKAHWPVSFDFNIALSEEPVGSEWFGFRGFVTELLPLVVTEPFEAYLCGPPAMIDSAESALKKAGIRSDHIFCDRFVTQSDNVPA</sequence>
<dbReference type="Gene3D" id="2.40.30.10">
    <property type="entry name" value="Translation factors"/>
    <property type="match status" value="1"/>
</dbReference>
<dbReference type="SUPFAM" id="SSF54292">
    <property type="entry name" value="2Fe-2S ferredoxin-like"/>
    <property type="match status" value="1"/>
</dbReference>
<keyword evidence="5" id="KW-1185">Reference proteome</keyword>
<dbReference type="InterPro" id="IPR012675">
    <property type="entry name" value="Beta-grasp_dom_sf"/>
</dbReference>
<proteinExistence type="predicted"/>
<dbReference type="Gene3D" id="3.10.20.30">
    <property type="match status" value="1"/>
</dbReference>
<evidence type="ECO:0000256" key="1">
    <source>
        <dbReference type="ARBA" id="ARBA00034078"/>
    </source>
</evidence>
<dbReference type="RefSeq" id="WP_225673919.1">
    <property type="nucleotide sequence ID" value="NZ_JAEDAH010000043.1"/>
</dbReference>
<gene>
    <name evidence="4" type="ORF">I9W95_08675</name>
</gene>